<dbReference type="InterPro" id="IPR000836">
    <property type="entry name" value="PRTase_dom"/>
</dbReference>
<feature type="domain" description="Phosphoribosyltransferase" evidence="6">
    <location>
        <begin position="109"/>
        <end position="240"/>
    </location>
</feature>
<comment type="caution">
    <text evidence="8">The sequence shown here is derived from an EMBL/GenBank/DDBJ whole genome shotgun (WGS) entry which is preliminary data.</text>
</comment>
<dbReference type="Gene3D" id="1.10.10.10">
    <property type="entry name" value="Winged helix-like DNA-binding domain superfamily/Winged helix DNA-binding domain"/>
    <property type="match status" value="1"/>
</dbReference>
<feature type="domain" description="Bacterial purine repressor N-terminal" evidence="7">
    <location>
        <begin position="5"/>
        <end position="74"/>
    </location>
</feature>
<accession>A0ABS8YS16</accession>
<dbReference type="PANTHER" id="PTHR43864:SF2">
    <property type="entry name" value="PUR OPERON REPRESSOR"/>
    <property type="match status" value="1"/>
</dbReference>
<dbReference type="InterPro" id="IPR050118">
    <property type="entry name" value="Pur/Pyrimidine_PRTase"/>
</dbReference>
<keyword evidence="2" id="KW-0805">Transcription regulation</keyword>
<evidence type="ECO:0000259" key="7">
    <source>
        <dbReference type="Pfam" id="PF09182"/>
    </source>
</evidence>
<keyword evidence="3" id="KW-0238">DNA-binding</keyword>
<dbReference type="InterPro" id="IPR010078">
    <property type="entry name" value="PurR_Bsub"/>
</dbReference>
<dbReference type="Pfam" id="PF00156">
    <property type="entry name" value="Pribosyltran"/>
    <property type="match status" value="1"/>
</dbReference>
<dbReference type="NCBIfam" id="TIGR01743">
    <property type="entry name" value="purR_Bsub"/>
    <property type="match status" value="1"/>
</dbReference>
<evidence type="ECO:0000256" key="1">
    <source>
        <dbReference type="ARBA" id="ARBA00011738"/>
    </source>
</evidence>
<evidence type="ECO:0000313" key="9">
    <source>
        <dbReference type="Proteomes" id="UP001199916"/>
    </source>
</evidence>
<dbReference type="InterPro" id="IPR036388">
    <property type="entry name" value="WH-like_DNA-bd_sf"/>
</dbReference>
<sequence>MKKLKRSARLVEMTQYLMSNPHKLISLTTFAERYGAAKSSISEDLAIIKEVCETEGTGDLLTLAGAAGGVKYMPKCGPDKALPVIESLCTSMEQPDRMLPGGYFYITDILGQPGLMNDVGRMFASAFAGRDIDVVMTVETKGIPIAYATAAHLNLPVVLVRRDHVVTEGSAVSINYVSGSQKSIHTMTLARRALKERSRVLIVDDFMRAGGTVHGMMDLLHEFDATVAGVGVLVESEDVSKEERLLTDYVSLIRVSASDPRSRQLIVKPGNYFDNHEVMVER</sequence>
<comment type="subunit">
    <text evidence="1">Homodimer.</text>
</comment>
<evidence type="ECO:0000259" key="6">
    <source>
        <dbReference type="Pfam" id="PF00156"/>
    </source>
</evidence>
<dbReference type="CDD" id="cd06223">
    <property type="entry name" value="PRTases_typeI"/>
    <property type="match status" value="1"/>
</dbReference>
<evidence type="ECO:0000256" key="5">
    <source>
        <dbReference type="ARBA" id="ARBA00049656"/>
    </source>
</evidence>
<protein>
    <submittedName>
        <fullName evidence="8">Pur operon repressor</fullName>
    </submittedName>
</protein>
<gene>
    <name evidence="8" type="primary">purR</name>
    <name evidence="8" type="ORF">LQV63_24390</name>
</gene>
<dbReference type="SUPFAM" id="SSF46785">
    <property type="entry name" value="Winged helix' DNA-binding domain"/>
    <property type="match status" value="1"/>
</dbReference>
<evidence type="ECO:0000256" key="4">
    <source>
        <dbReference type="ARBA" id="ARBA00023163"/>
    </source>
</evidence>
<name>A0ABS8YS16_9BACL</name>
<organism evidence="8 9">
    <name type="scientific">Paenibacillus profundus</name>
    <dbReference type="NCBI Taxonomy" id="1173085"/>
    <lineage>
        <taxon>Bacteria</taxon>
        <taxon>Bacillati</taxon>
        <taxon>Bacillota</taxon>
        <taxon>Bacilli</taxon>
        <taxon>Bacillales</taxon>
        <taxon>Paenibacillaceae</taxon>
        <taxon>Paenibacillus</taxon>
    </lineage>
</organism>
<evidence type="ECO:0000256" key="2">
    <source>
        <dbReference type="ARBA" id="ARBA00023015"/>
    </source>
</evidence>
<dbReference type="InterPro" id="IPR015265">
    <property type="entry name" value="PuR_N"/>
</dbReference>
<dbReference type="Proteomes" id="UP001199916">
    <property type="component" value="Unassembled WGS sequence"/>
</dbReference>
<dbReference type="SUPFAM" id="SSF53271">
    <property type="entry name" value="PRTase-like"/>
    <property type="match status" value="1"/>
</dbReference>
<dbReference type="Pfam" id="PF09182">
    <property type="entry name" value="PuR_N"/>
    <property type="match status" value="1"/>
</dbReference>
<comment type="similarity">
    <text evidence="5">Belongs to the purine/pyrimidine phosphoribosyltransferase family. PurR subfamily.</text>
</comment>
<dbReference type="InterPro" id="IPR036390">
    <property type="entry name" value="WH_DNA-bd_sf"/>
</dbReference>
<dbReference type="RefSeq" id="WP_019420281.1">
    <property type="nucleotide sequence ID" value="NZ_JAJNBZ010000028.1"/>
</dbReference>
<dbReference type="Gene3D" id="3.40.50.2020">
    <property type="match status" value="1"/>
</dbReference>
<evidence type="ECO:0000313" key="8">
    <source>
        <dbReference type="EMBL" id="MCE5172419.1"/>
    </source>
</evidence>
<dbReference type="InterPro" id="IPR029057">
    <property type="entry name" value="PRTase-like"/>
</dbReference>
<dbReference type="EMBL" id="JAJNBZ010000028">
    <property type="protein sequence ID" value="MCE5172419.1"/>
    <property type="molecule type" value="Genomic_DNA"/>
</dbReference>
<keyword evidence="9" id="KW-1185">Reference proteome</keyword>
<evidence type="ECO:0000256" key="3">
    <source>
        <dbReference type="ARBA" id="ARBA00023125"/>
    </source>
</evidence>
<keyword evidence="4" id="KW-0804">Transcription</keyword>
<proteinExistence type="inferred from homology"/>
<dbReference type="PANTHER" id="PTHR43864">
    <property type="entry name" value="HYPOXANTHINE/GUANINE PHOSPHORIBOSYLTRANSFERASE"/>
    <property type="match status" value="1"/>
</dbReference>
<reference evidence="8 9" key="1">
    <citation type="submission" date="2021-11" db="EMBL/GenBank/DDBJ databases">
        <title>Draft genome sequence of Paenibacillus profundus YoMME, a new Gram-positive bacteria with exoelectrogenic properties.</title>
        <authorList>
            <person name="Hubenova Y."/>
            <person name="Hubenova E."/>
            <person name="Manasiev Y."/>
            <person name="Peykov S."/>
            <person name="Mitov M."/>
        </authorList>
    </citation>
    <scope>NUCLEOTIDE SEQUENCE [LARGE SCALE GENOMIC DNA]</scope>
    <source>
        <strain evidence="8 9">YoMME</strain>
    </source>
</reference>